<gene>
    <name evidence="1" type="ORF">SAMN05216231_0233</name>
</gene>
<dbReference type="AlphaFoldDB" id="A0A1H0XV58"/>
<dbReference type="STRING" id="553311.SAMN05216231_0233"/>
<evidence type="ECO:0000313" key="1">
    <source>
        <dbReference type="EMBL" id="SDQ06804.1"/>
    </source>
</evidence>
<reference evidence="1 2" key="1">
    <citation type="submission" date="2016-10" db="EMBL/GenBank/DDBJ databases">
        <authorList>
            <person name="de Groot N.N."/>
        </authorList>
    </citation>
    <scope>NUCLEOTIDE SEQUENCE [LARGE SCALE GENOMIC DNA]</scope>
    <source>
        <strain evidence="1 2">CGMCC 1.10449</strain>
    </source>
</reference>
<dbReference type="EMBL" id="FNKD01000001">
    <property type="protein sequence ID" value="SDQ06804.1"/>
    <property type="molecule type" value="Genomic_DNA"/>
</dbReference>
<protein>
    <submittedName>
        <fullName evidence="1">Uncharacterized protein</fullName>
    </submittedName>
</protein>
<dbReference type="Proteomes" id="UP000199444">
    <property type="component" value="Unassembled WGS sequence"/>
</dbReference>
<name>A0A1H0XV58_9BACI</name>
<accession>A0A1H0XV58</accession>
<keyword evidence="2" id="KW-1185">Reference proteome</keyword>
<sequence length="41" mass="4648">MEKDTSVDYQYDALVDILSEMVTTYLTNNNSKGKGSRTDDE</sequence>
<proteinExistence type="predicted"/>
<evidence type="ECO:0000313" key="2">
    <source>
        <dbReference type="Proteomes" id="UP000199444"/>
    </source>
</evidence>
<dbReference type="RefSeq" id="WP_302846729.1">
    <property type="nucleotide sequence ID" value="NZ_FNKD01000001.1"/>
</dbReference>
<organism evidence="1 2">
    <name type="scientific">Virgibacillus salinus</name>
    <dbReference type="NCBI Taxonomy" id="553311"/>
    <lineage>
        <taxon>Bacteria</taxon>
        <taxon>Bacillati</taxon>
        <taxon>Bacillota</taxon>
        <taxon>Bacilli</taxon>
        <taxon>Bacillales</taxon>
        <taxon>Bacillaceae</taxon>
        <taxon>Virgibacillus</taxon>
    </lineage>
</organism>